<evidence type="ECO:0000313" key="2">
    <source>
        <dbReference type="EMBL" id="SIS87227.1"/>
    </source>
</evidence>
<dbReference type="AlphaFoldDB" id="A0A1N7MMA9"/>
<feature type="compositionally biased region" description="Basic residues" evidence="1">
    <location>
        <begin position="50"/>
        <end position="59"/>
    </location>
</feature>
<evidence type="ECO:0000313" key="3">
    <source>
        <dbReference type="Proteomes" id="UP000185781"/>
    </source>
</evidence>
<feature type="region of interest" description="Disordered" evidence="1">
    <location>
        <begin position="44"/>
        <end position="65"/>
    </location>
</feature>
<dbReference type="RefSeq" id="WP_084196383.1">
    <property type="nucleotide sequence ID" value="NZ_FTOV01000003.1"/>
</dbReference>
<proteinExistence type="predicted"/>
<sequence>MVKFIQLLSIIFCLGIFLVPKDSFYAQNMQENCCKKDSEMSCCKKDHSRNSKNNHHKKEQKSNCNDDCCSTCLACYTFIETPFSKSLQLEYSYYKSNKNLQFEYSDPYLSSRLKEIWQPPKIA</sequence>
<dbReference type="STRING" id="373672.SAMN05421785_103339"/>
<accession>A0A1N7MMA9</accession>
<dbReference type="EMBL" id="FTOV01000003">
    <property type="protein sequence ID" value="SIS87227.1"/>
    <property type="molecule type" value="Genomic_DNA"/>
</dbReference>
<gene>
    <name evidence="2" type="ORF">SAMN05421785_103339</name>
</gene>
<evidence type="ECO:0000256" key="1">
    <source>
        <dbReference type="SAM" id="MobiDB-lite"/>
    </source>
</evidence>
<dbReference type="OrthoDB" id="1449897at2"/>
<protein>
    <submittedName>
        <fullName evidence="2">Uncharacterized protein</fullName>
    </submittedName>
</protein>
<reference evidence="2 3" key="1">
    <citation type="submission" date="2017-01" db="EMBL/GenBank/DDBJ databases">
        <authorList>
            <person name="Mah S.A."/>
            <person name="Swanson W.J."/>
            <person name="Moy G.W."/>
            <person name="Vacquier V.D."/>
        </authorList>
    </citation>
    <scope>NUCLEOTIDE SEQUENCE [LARGE SCALE GENOMIC DNA]</scope>
    <source>
        <strain evidence="2 3">DSM 18014</strain>
    </source>
</reference>
<organism evidence="2 3">
    <name type="scientific">Chryseobacterium gambrini</name>
    <dbReference type="NCBI Taxonomy" id="373672"/>
    <lineage>
        <taxon>Bacteria</taxon>
        <taxon>Pseudomonadati</taxon>
        <taxon>Bacteroidota</taxon>
        <taxon>Flavobacteriia</taxon>
        <taxon>Flavobacteriales</taxon>
        <taxon>Weeksellaceae</taxon>
        <taxon>Chryseobacterium group</taxon>
        <taxon>Chryseobacterium</taxon>
    </lineage>
</organism>
<dbReference type="Proteomes" id="UP000185781">
    <property type="component" value="Unassembled WGS sequence"/>
</dbReference>
<name>A0A1N7MMA9_9FLAO</name>